<dbReference type="Gene3D" id="3.40.50.1970">
    <property type="match status" value="1"/>
</dbReference>
<dbReference type="AlphaFoldDB" id="A0A6N6N601"/>
<feature type="domain" description="Fe-containing alcohol dehydrogenase-like C-terminal" evidence="4">
    <location>
        <begin position="195"/>
        <end position="395"/>
    </location>
</feature>
<organism evidence="5 6">
    <name type="scientific">Pseudodesulfovibrio senegalensis</name>
    <dbReference type="NCBI Taxonomy" id="1721087"/>
    <lineage>
        <taxon>Bacteria</taxon>
        <taxon>Pseudomonadati</taxon>
        <taxon>Thermodesulfobacteriota</taxon>
        <taxon>Desulfovibrionia</taxon>
        <taxon>Desulfovibrionales</taxon>
        <taxon>Desulfovibrionaceae</taxon>
    </lineage>
</organism>
<evidence type="ECO:0000256" key="1">
    <source>
        <dbReference type="ARBA" id="ARBA00007358"/>
    </source>
</evidence>
<dbReference type="OrthoDB" id="9778433at2"/>
<evidence type="ECO:0000256" key="2">
    <source>
        <dbReference type="ARBA" id="ARBA00023002"/>
    </source>
</evidence>
<evidence type="ECO:0000259" key="4">
    <source>
        <dbReference type="Pfam" id="PF25137"/>
    </source>
</evidence>
<dbReference type="GO" id="GO:0004022">
    <property type="term" value="F:alcohol dehydrogenase (NAD+) activity"/>
    <property type="evidence" value="ECO:0007669"/>
    <property type="project" value="TreeGrafter"/>
</dbReference>
<dbReference type="CDD" id="cd08185">
    <property type="entry name" value="Fe-ADH-like"/>
    <property type="match status" value="1"/>
</dbReference>
<keyword evidence="2" id="KW-0560">Oxidoreductase</keyword>
<dbReference type="InterPro" id="IPR039697">
    <property type="entry name" value="Alcohol_dehydrogenase_Fe"/>
</dbReference>
<reference evidence="5 6" key="1">
    <citation type="journal article" date="2017" name="Int. J. Syst. Evol. Microbiol.">
        <title>Desulfovibrio senegalensis sp. nov., a mesophilic sulfate reducer isolated from marine sediment.</title>
        <authorList>
            <person name="Thioye A."/>
            <person name="Gam Z.B.A."/>
            <person name="Mbengue M."/>
            <person name="Cayol J.L."/>
            <person name="Joseph-Bartoli M."/>
            <person name="Toure-Kane C."/>
            <person name="Labat M."/>
        </authorList>
    </citation>
    <scope>NUCLEOTIDE SEQUENCE [LARGE SCALE GENOMIC DNA]</scope>
    <source>
        <strain evidence="5 6">DSM 101509</strain>
    </source>
</reference>
<dbReference type="Gene3D" id="1.20.1090.10">
    <property type="entry name" value="Dehydroquinate synthase-like - alpha domain"/>
    <property type="match status" value="1"/>
</dbReference>
<name>A0A6N6N601_9BACT</name>
<gene>
    <name evidence="5" type="ORF">F8A88_05370</name>
</gene>
<evidence type="ECO:0000313" key="5">
    <source>
        <dbReference type="EMBL" id="KAB1443670.1"/>
    </source>
</evidence>
<dbReference type="InterPro" id="IPR056798">
    <property type="entry name" value="ADH_Fe_C"/>
</dbReference>
<keyword evidence="6" id="KW-1185">Reference proteome</keyword>
<dbReference type="FunFam" id="3.40.50.1970:FF:000003">
    <property type="entry name" value="Alcohol dehydrogenase, iron-containing"/>
    <property type="match status" value="1"/>
</dbReference>
<dbReference type="EMBL" id="WAIE01000001">
    <property type="protein sequence ID" value="KAB1443670.1"/>
    <property type="molecule type" value="Genomic_DNA"/>
</dbReference>
<accession>A0A6N6N601</accession>
<dbReference type="InterPro" id="IPR001670">
    <property type="entry name" value="ADH_Fe/GldA"/>
</dbReference>
<comment type="similarity">
    <text evidence="1">Belongs to the iron-containing alcohol dehydrogenase family.</text>
</comment>
<dbReference type="Pfam" id="PF00465">
    <property type="entry name" value="Fe-ADH"/>
    <property type="match status" value="1"/>
</dbReference>
<protein>
    <submittedName>
        <fullName evidence="5">Iron-containing alcohol dehydrogenase</fullName>
    </submittedName>
</protein>
<dbReference type="RefSeq" id="WP_151150043.1">
    <property type="nucleotide sequence ID" value="NZ_WAIE01000001.1"/>
</dbReference>
<dbReference type="PANTHER" id="PTHR11496">
    <property type="entry name" value="ALCOHOL DEHYDROGENASE"/>
    <property type="match status" value="1"/>
</dbReference>
<dbReference type="PANTHER" id="PTHR11496:SF104">
    <property type="entry name" value="3-DEOXY-ALPHA-D-MANNO-OCTULOSONATE 8-OXIDASE"/>
    <property type="match status" value="1"/>
</dbReference>
<dbReference type="SUPFAM" id="SSF56796">
    <property type="entry name" value="Dehydroquinate synthase-like"/>
    <property type="match status" value="1"/>
</dbReference>
<evidence type="ECO:0000259" key="3">
    <source>
        <dbReference type="Pfam" id="PF00465"/>
    </source>
</evidence>
<dbReference type="Proteomes" id="UP000438699">
    <property type="component" value="Unassembled WGS sequence"/>
</dbReference>
<evidence type="ECO:0000313" key="6">
    <source>
        <dbReference type="Proteomes" id="UP000438699"/>
    </source>
</evidence>
<sequence length="396" mass="42512">MLHFNHYMPTRIIFGPGELKQLGTHEALPGRTKAMIVIGESGIMLQNGYLARTQGFLSEHGIQSLVFDRIKPNPESDSIAEAATICKEKEIDLVVGLGGGSTLDAAKAIALMAANDGDLWDYVAAGTGKNKKPNNPALPMVAIPTTAGTGSEVTPSAVITKSGGNEKIGIRHESMYPIMAVVDPDLMLSMPPFLTACTGMDAYFHAVESYLSTVRSPNADLLALETIHLICHYLPRAVADGEDMEARIALAWASTAAGISLSQAVAISQHSMEHALSGFYPELPHGAGLTMLSNAYFSFLAEQGVERIEDLAMAMADALEVDIPEDQLMDAFIPMLEELIRAVGLAELNLSDYGMKPEDIPALADNALDTMGRLFEISPVKMTREDVITIFEAAYS</sequence>
<comment type="caution">
    <text evidence="5">The sequence shown here is derived from an EMBL/GenBank/DDBJ whole genome shotgun (WGS) entry which is preliminary data.</text>
</comment>
<proteinExistence type="inferred from homology"/>
<dbReference type="GO" id="GO:0046872">
    <property type="term" value="F:metal ion binding"/>
    <property type="evidence" value="ECO:0007669"/>
    <property type="project" value="InterPro"/>
</dbReference>
<feature type="domain" description="Alcohol dehydrogenase iron-type/glycerol dehydrogenase GldA" evidence="3">
    <location>
        <begin position="9"/>
        <end position="184"/>
    </location>
</feature>
<dbReference type="Pfam" id="PF25137">
    <property type="entry name" value="ADH_Fe_C"/>
    <property type="match status" value="1"/>
</dbReference>